<protein>
    <submittedName>
        <fullName evidence="2">Uncharacterized protein</fullName>
    </submittedName>
</protein>
<gene>
    <name evidence="2" type="ORF">HLB23_18785</name>
</gene>
<proteinExistence type="predicted"/>
<keyword evidence="3" id="KW-1185">Reference proteome</keyword>
<dbReference type="EMBL" id="JABELX010000006">
    <property type="protein sequence ID" value="NNH71878.1"/>
    <property type="molecule type" value="Genomic_DNA"/>
</dbReference>
<keyword evidence="1" id="KW-0812">Transmembrane</keyword>
<sequence>MIGELLFVLLGTGSGVTIGWIAGAGRTRGAHTAGNTVADIRARIEREDQGRYWLLA</sequence>
<evidence type="ECO:0000256" key="1">
    <source>
        <dbReference type="SAM" id="Phobius"/>
    </source>
</evidence>
<reference evidence="2 3" key="1">
    <citation type="submission" date="2020-05" db="EMBL/GenBank/DDBJ databases">
        <title>MicrobeNet Type strains.</title>
        <authorList>
            <person name="Nicholson A.C."/>
        </authorList>
    </citation>
    <scope>NUCLEOTIDE SEQUENCE [LARGE SCALE GENOMIC DNA]</scope>
    <source>
        <strain evidence="2 3">JCM 3224</strain>
    </source>
</reference>
<comment type="caution">
    <text evidence="2">The sequence shown here is derived from an EMBL/GenBank/DDBJ whole genome shotgun (WGS) entry which is preliminary data.</text>
</comment>
<accession>A0A849C2C7</accession>
<dbReference type="RefSeq" id="WP_157552062.1">
    <property type="nucleotide sequence ID" value="NZ_JABELX010000006.1"/>
</dbReference>
<keyword evidence="1" id="KW-0472">Membrane</keyword>
<name>A0A849C2C7_9NOCA</name>
<evidence type="ECO:0000313" key="2">
    <source>
        <dbReference type="EMBL" id="NNH71878.1"/>
    </source>
</evidence>
<dbReference type="AlphaFoldDB" id="A0A849C2C7"/>
<keyword evidence="1" id="KW-1133">Transmembrane helix</keyword>
<organism evidence="2 3">
    <name type="scientific">Nocardia uniformis</name>
    <dbReference type="NCBI Taxonomy" id="53432"/>
    <lineage>
        <taxon>Bacteria</taxon>
        <taxon>Bacillati</taxon>
        <taxon>Actinomycetota</taxon>
        <taxon>Actinomycetes</taxon>
        <taxon>Mycobacteriales</taxon>
        <taxon>Nocardiaceae</taxon>
        <taxon>Nocardia</taxon>
    </lineage>
</organism>
<feature type="transmembrane region" description="Helical" evidence="1">
    <location>
        <begin position="6"/>
        <end position="25"/>
    </location>
</feature>
<dbReference type="Proteomes" id="UP000586827">
    <property type="component" value="Unassembled WGS sequence"/>
</dbReference>
<evidence type="ECO:0000313" key="3">
    <source>
        <dbReference type="Proteomes" id="UP000586827"/>
    </source>
</evidence>